<sequence>MFISSTTEITTESIHTAENTANECSLQGTISSPKVEMPAEVEQNEYLHLSEVAQAHLEDAVNKGHENEIKLMGMHEIAYSSESVVHDGKSDNDHVYDTRKPQSSDIERDDPALRQVFEVEGTVEEQDVEPNEGQDNLPKVTAGDHSEAAVNKLQPTENQEKPQIDFSPENVTHDATDKSEIISGKTMDQTEVSDTYQYEMKVTNALDSPINRDNSNSDNTQEEHPKKENIFETSDQRNEDYDVCDIKKTQISDTDRVDTFHVFEGDTNPSDEQTGYQENEELLEESGSSLQTLQSEINVPSDPQLLQKDSSFHSIGHRRKMGSSRKSKGRPHVKDSGAESDQEPTVDVVGNTRDNETQEGTEMALEIKTEVQEKSMETLLKETDTFDLTQTEGVSEEVKGNAQDDTLVGIADLNSLGLQSSLTTAHLEIDQSNVRDDRDEEPPNLCSVTEKENEEGAEDTEPFRPDGSLPDKYLLREDMESSFPPEKTTEELSSREPTEPECSVQQDSLSPQKEEVHTNEGQDDNSNLPKVTGDVNSKLMDQTEVSDTYLYKLAVTNTDGSPISLEESGSSLQTLQSEINVPSDPQLLQKDSSFHSIGHRRKMGSSRKSKGRPYVKDSGAESDQEPTVDVVGNTRDNETQEGTEMAIEIKTEVQENSMETLLKETDTFDLTQTEVQEKSMETLLKETDTFDLTQTEGVSEEVKGNAQDDTLVGIADLNSLGLQSSLTTAHLEIDQSNVRDDPDEEPPNLCSVTEKENEEGAEDTEPFRPDGSLPDKYLLREDMESSFPPEKTTEELSSREPTEPECSVQQDSLSPQKEEVHTNEGQDDNSNLPKVTGDVNSKLMDQTEVSDTYLYKLAVTNTDGSPISLEESGSSLQTLQSEINVPSDPQLLQKDSSFHSIGHRRKMGSSRKSKGRPHVKDSGAESDQEPTVDVVGNTRDNETQEGTEMALEIKTEVQEKSMETLLKETDTFDLTQTEGVSEEVKGNAQDDALVGIPDLNSLGLQSSLTTAHLEIDQSNVRDDPVYLYKLAVTNTDGSPISVEESGLSLQTLQSEINVPSDPQHLQKASSFHSIGHRRKMGSSRRNKVRPHVKDSGAESDQEPTVDVVGNTRDYETHEETEMALKKDLEVQERSMETFLKETDTFDMTQTEGVSDQVKGNAQDDNRVSIDLTSSSSAVDRQIVEHSNFRQTSDKELPKVCCVTEKDNRESSVALEISTERRPEEHNETECTVEQAEFSPLEDKLSINEGQKQPVTGTWHSHKSINQTKKEHESQETNVSKEIPKVELFSAPPTLDPCDFGLKQAETTVDVSEQSGTSSLQGMQEPNNSDDIVILHGRSTQKRRKMGSTRQTQFSGKRREKRAQTQESDPEADTGNLDRMEKVEELTTISTAEVSQSENAKLPPSVVYKEQQETNEARAEEKKLIGLFKDTSKALPPEQSASLSEEVVDPVEFVAADAKHHKGNAAVSGEPSHYTSPTEVLNTTNPRLSSSKDTPNYSMTGAASVTACEPTKSTRNDEERVENVDITKDIALISTEACVVADLETVKSGTERGAAEEHITTQAMELEPDNAEEAAPSRDPDMENAGPCLDPKNRRRKMGSTRRNLRTGSKQEDSHQTQDVSDRVTETVTNVADVRIESSSSKKDELQVDAADKDGGTETTESSHTSESHKPPPHRTFEENPVSQGRMLETEHQAAPSYLSAEPSTPPKDGLIAESAFGGRRRKMGSNRKSHQSHETQTARVDKMKDTQNERDVRSIREENPIETEELREESSKVDQSHKKQLANLSSSKEGDDATPVSEKTPEPVTAAQQYAGFQSQMFSLEERSDLRSKAYNVMMVGDSSVGKSSFMKRAQSGKFSLDLPASVGLDYCMWTVLVEGKPVVLQLWDTAGQERFHSITKQTFHKAHAFLLMYDITCSQSFFAVSYWERCIREAAAEGVTIILVGNKSDGAERQVKSQEADILAAEYKFEFMECSAATGENVVQCLETVARMLSQKDETREDNMVLRKEPQQKTKSRCC</sequence>
<dbReference type="Proteomes" id="UP000007635">
    <property type="component" value="Chromosome XVII"/>
</dbReference>
<evidence type="ECO:0000256" key="2">
    <source>
        <dbReference type="ARBA" id="ARBA00023134"/>
    </source>
</evidence>
<feature type="compositionally biased region" description="Basic and acidic residues" evidence="4">
    <location>
        <begin position="1633"/>
        <end position="1655"/>
    </location>
</feature>
<feature type="compositionally biased region" description="Basic residues" evidence="4">
    <location>
        <begin position="1074"/>
        <end position="1090"/>
    </location>
</feature>
<feature type="compositionally biased region" description="Basic and acidic residues" evidence="4">
    <location>
        <begin position="1217"/>
        <end position="1228"/>
    </location>
</feature>
<feature type="compositionally biased region" description="Basic and acidic residues" evidence="4">
    <location>
        <begin position="1548"/>
        <end position="1558"/>
    </location>
</feature>
<dbReference type="Ensembl" id="ENSGACT00000052480.1">
    <property type="protein sequence ID" value="ENSGACP00000042708.1"/>
    <property type="gene ID" value="ENSGACG00000023911.1"/>
</dbReference>
<feature type="compositionally biased region" description="Basic and acidic residues" evidence="4">
    <location>
        <begin position="791"/>
        <end position="802"/>
    </location>
</feature>
<feature type="region of interest" description="Disordered" evidence="4">
    <location>
        <begin position="580"/>
        <end position="640"/>
    </location>
</feature>
<dbReference type="Pfam" id="PF00071">
    <property type="entry name" value="Ras"/>
    <property type="match status" value="1"/>
</dbReference>
<dbReference type="PROSITE" id="PS51419">
    <property type="entry name" value="RAB"/>
    <property type="match status" value="1"/>
</dbReference>
<evidence type="ECO:0000313" key="6">
    <source>
        <dbReference type="Proteomes" id="UP000007635"/>
    </source>
</evidence>
<feature type="region of interest" description="Disordered" evidence="4">
    <location>
        <begin position="1307"/>
        <end position="1417"/>
    </location>
</feature>
<evidence type="ECO:0000256" key="4">
    <source>
        <dbReference type="SAM" id="MobiDB-lite"/>
    </source>
</evidence>
<organism evidence="5 6">
    <name type="scientific">Gasterosteus aculeatus aculeatus</name>
    <name type="common">three-spined stickleback</name>
    <dbReference type="NCBI Taxonomy" id="481459"/>
    <lineage>
        <taxon>Eukaryota</taxon>
        <taxon>Metazoa</taxon>
        <taxon>Chordata</taxon>
        <taxon>Craniata</taxon>
        <taxon>Vertebrata</taxon>
        <taxon>Euteleostomi</taxon>
        <taxon>Actinopterygii</taxon>
        <taxon>Neopterygii</taxon>
        <taxon>Teleostei</taxon>
        <taxon>Neoteleostei</taxon>
        <taxon>Acanthomorphata</taxon>
        <taxon>Eupercaria</taxon>
        <taxon>Perciformes</taxon>
        <taxon>Cottioidei</taxon>
        <taxon>Gasterosteales</taxon>
        <taxon>Gasterosteidae</taxon>
        <taxon>Gasterosteus</taxon>
    </lineage>
</organism>
<feature type="compositionally biased region" description="Basic and acidic residues" evidence="4">
    <location>
        <begin position="1739"/>
        <end position="1759"/>
    </location>
</feature>
<feature type="region of interest" description="Disordered" evidence="4">
    <location>
        <begin position="86"/>
        <end position="190"/>
    </location>
</feature>
<dbReference type="PANTHER" id="PTHR47977">
    <property type="entry name" value="RAS-RELATED PROTEIN RAB"/>
    <property type="match status" value="1"/>
</dbReference>
<name>A0AAQ4PXE9_GASAC</name>
<dbReference type="SMART" id="SM00175">
    <property type="entry name" value="RAB"/>
    <property type="match status" value="1"/>
</dbReference>
<feature type="compositionally biased region" description="Basic residues" evidence="4">
    <location>
        <begin position="1718"/>
        <end position="1730"/>
    </location>
</feature>
<feature type="compositionally biased region" description="Polar residues" evidence="4">
    <location>
        <begin position="1386"/>
        <end position="1398"/>
    </location>
</feature>
<dbReference type="GO" id="GO:0003924">
    <property type="term" value="F:GTPase activity"/>
    <property type="evidence" value="ECO:0007669"/>
    <property type="project" value="InterPro"/>
</dbReference>
<feature type="compositionally biased region" description="Basic and acidic residues" evidence="4">
    <location>
        <begin position="487"/>
        <end position="498"/>
    </location>
</feature>
<feature type="region of interest" description="Disordered" evidence="4">
    <location>
        <begin position="1547"/>
        <end position="1803"/>
    </location>
</feature>
<feature type="compositionally biased region" description="Polar residues" evidence="4">
    <location>
        <begin position="863"/>
        <end position="884"/>
    </location>
</feature>
<feature type="compositionally biased region" description="Basic and acidic residues" evidence="4">
    <location>
        <begin position="254"/>
        <end position="264"/>
    </location>
</feature>
<reference evidence="5" key="2">
    <citation type="submission" date="2025-08" db="UniProtKB">
        <authorList>
            <consortium name="Ensembl"/>
        </authorList>
    </citation>
    <scope>IDENTIFICATION</scope>
</reference>
<evidence type="ECO:0000256" key="1">
    <source>
        <dbReference type="ARBA" id="ARBA00022741"/>
    </source>
</evidence>
<feature type="compositionally biased region" description="Polar residues" evidence="4">
    <location>
        <begin position="1472"/>
        <end position="1495"/>
    </location>
</feature>
<protein>
    <recommendedName>
        <fullName evidence="7">RAB44, member RAS oncogene family</fullName>
    </recommendedName>
</protein>
<accession>A0AAQ4PXE9</accession>
<feature type="compositionally biased region" description="Basic and acidic residues" evidence="4">
    <location>
        <begin position="1663"/>
        <end position="1677"/>
    </location>
</feature>
<feature type="region of interest" description="Disordered" evidence="4">
    <location>
        <begin position="1462"/>
        <end position="1495"/>
    </location>
</feature>
<feature type="region of interest" description="Disordered" evidence="4">
    <location>
        <begin position="1069"/>
        <end position="1104"/>
    </location>
</feature>
<keyword evidence="6" id="KW-1185">Reference proteome</keyword>
<feature type="compositionally biased region" description="Polar residues" evidence="4">
    <location>
        <begin position="267"/>
        <end position="276"/>
    </location>
</feature>
<dbReference type="SMART" id="SM00173">
    <property type="entry name" value="RAS"/>
    <property type="match status" value="1"/>
</dbReference>
<feature type="region of interest" description="Disordered" evidence="4">
    <location>
        <begin position="733"/>
        <end position="843"/>
    </location>
</feature>
<feature type="compositionally biased region" description="Basic and acidic residues" evidence="4">
    <location>
        <begin position="171"/>
        <end position="180"/>
    </location>
</feature>
<feature type="compositionally biased region" description="Polar residues" evidence="4">
    <location>
        <begin position="1307"/>
        <end position="1329"/>
    </location>
</feature>
<feature type="compositionally biased region" description="Basic residues" evidence="4">
    <location>
        <begin position="597"/>
        <end position="613"/>
    </location>
</feature>
<reference evidence="5" key="3">
    <citation type="submission" date="2025-09" db="UniProtKB">
        <authorList>
            <consortium name="Ensembl"/>
        </authorList>
    </citation>
    <scope>IDENTIFICATION</scope>
</reference>
<dbReference type="Gene3D" id="3.40.50.300">
    <property type="entry name" value="P-loop containing nucleotide triphosphate hydrolases"/>
    <property type="match status" value="1"/>
</dbReference>
<proteinExistence type="predicted"/>
<feature type="compositionally biased region" description="Basic and acidic residues" evidence="4">
    <location>
        <begin position="86"/>
        <end position="112"/>
    </location>
</feature>
<feature type="region of interest" description="Disordered" evidence="4">
    <location>
        <begin position="1250"/>
        <end position="1282"/>
    </location>
</feature>
<feature type="compositionally biased region" description="Basic and acidic residues" evidence="4">
    <location>
        <begin position="1768"/>
        <end position="1777"/>
    </location>
</feature>
<dbReference type="PROSITE" id="PS51421">
    <property type="entry name" value="RAS"/>
    <property type="match status" value="1"/>
</dbReference>
<feature type="compositionally biased region" description="Polar residues" evidence="4">
    <location>
        <begin position="1250"/>
        <end position="1266"/>
    </location>
</feature>
<dbReference type="InterPro" id="IPR027417">
    <property type="entry name" value="P-loop_NTPase"/>
</dbReference>
<dbReference type="PRINTS" id="PR00449">
    <property type="entry name" value="RASTRNSFRMNG"/>
</dbReference>
<feature type="region of interest" description="Disordered" evidence="4">
    <location>
        <begin position="863"/>
        <end position="946"/>
    </location>
</feature>
<evidence type="ECO:0008006" key="7">
    <source>
        <dbReference type="Google" id="ProtNLM"/>
    </source>
</evidence>
<keyword evidence="3" id="KW-0449">Lipoprotein</keyword>
<feature type="compositionally biased region" description="Basic and acidic residues" evidence="4">
    <location>
        <begin position="221"/>
        <end position="241"/>
    </location>
</feature>
<dbReference type="SMART" id="SM00176">
    <property type="entry name" value="RAN"/>
    <property type="match status" value="1"/>
</dbReference>
<feature type="compositionally biased region" description="Acidic residues" evidence="4">
    <location>
        <begin position="121"/>
        <end position="132"/>
    </location>
</feature>
<reference evidence="5 6" key="1">
    <citation type="journal article" date="2021" name="G3 (Bethesda)">
        <title>Improved contiguity of the threespine stickleback genome using long-read sequencing.</title>
        <authorList>
            <person name="Nath S."/>
            <person name="Shaw D.E."/>
            <person name="White M.A."/>
        </authorList>
    </citation>
    <scope>NUCLEOTIDE SEQUENCE [LARGE SCALE GENOMIC DNA]</scope>
    <source>
        <strain evidence="5 6">Lake Benthic</strain>
    </source>
</reference>
<dbReference type="CDD" id="cd00154">
    <property type="entry name" value="Rab"/>
    <property type="match status" value="1"/>
</dbReference>
<feature type="compositionally biased region" description="Basic residues" evidence="4">
    <location>
        <begin position="315"/>
        <end position="331"/>
    </location>
</feature>
<feature type="compositionally biased region" description="Basic residues" evidence="4">
    <location>
        <begin position="901"/>
        <end position="917"/>
    </location>
</feature>
<dbReference type="InterPro" id="IPR001806">
    <property type="entry name" value="Small_GTPase"/>
</dbReference>
<dbReference type="SUPFAM" id="SSF52540">
    <property type="entry name" value="P-loop containing nucleoside triphosphate hydrolases"/>
    <property type="match status" value="1"/>
</dbReference>
<feature type="region of interest" description="Disordered" evidence="4">
    <location>
        <begin position="204"/>
        <end position="241"/>
    </location>
</feature>
<feature type="compositionally biased region" description="Low complexity" evidence="4">
    <location>
        <begin position="285"/>
        <end position="296"/>
    </location>
</feature>
<feature type="compositionally biased region" description="Basic and acidic residues" evidence="4">
    <location>
        <begin position="1375"/>
        <end position="1384"/>
    </location>
</feature>
<feature type="region of interest" description="Disordered" evidence="4">
    <location>
        <begin position="254"/>
        <end position="361"/>
    </location>
</feature>
<dbReference type="GO" id="GO:0005525">
    <property type="term" value="F:GTP binding"/>
    <property type="evidence" value="ECO:0007669"/>
    <property type="project" value="UniProtKB-KW"/>
</dbReference>
<evidence type="ECO:0000313" key="5">
    <source>
        <dbReference type="Ensembl" id="ENSGACP00000042708.1"/>
    </source>
</evidence>
<keyword evidence="2" id="KW-0342">GTP-binding</keyword>
<dbReference type="FunFam" id="3.40.50.300:FF:001129">
    <property type="entry name" value="ras-related protein Rab-44 isoform X2"/>
    <property type="match status" value="1"/>
</dbReference>
<feature type="compositionally biased region" description="Basic residues" evidence="4">
    <location>
        <begin position="1592"/>
        <end position="1604"/>
    </location>
</feature>
<dbReference type="NCBIfam" id="TIGR00231">
    <property type="entry name" value="small_GTP"/>
    <property type="match status" value="1"/>
</dbReference>
<dbReference type="InterPro" id="IPR005225">
    <property type="entry name" value="Small_GTP-bd"/>
</dbReference>
<feature type="region of interest" description="Disordered" evidence="4">
    <location>
        <begin position="1997"/>
        <end position="2016"/>
    </location>
</feature>
<feature type="region of interest" description="Disordered" evidence="4">
    <location>
        <begin position="429"/>
        <end position="539"/>
    </location>
</feature>
<dbReference type="InterPro" id="IPR050227">
    <property type="entry name" value="Rab"/>
</dbReference>
<feature type="compositionally biased region" description="Basic and acidic residues" evidence="4">
    <location>
        <begin position="1997"/>
        <end position="2009"/>
    </location>
</feature>
<dbReference type="SMART" id="SM00174">
    <property type="entry name" value="RHO"/>
    <property type="match status" value="1"/>
</dbReference>
<dbReference type="GeneTree" id="ENSGT00940000160379"/>
<evidence type="ECO:0000256" key="3">
    <source>
        <dbReference type="ARBA" id="ARBA00023288"/>
    </source>
</evidence>
<feature type="compositionally biased region" description="Basic and acidic residues" evidence="4">
    <location>
        <begin position="1608"/>
        <end position="1624"/>
    </location>
</feature>
<feature type="region of interest" description="Disordered" evidence="4">
    <location>
        <begin position="1212"/>
        <end position="1232"/>
    </location>
</feature>
<keyword evidence="1" id="KW-0547">Nucleotide-binding</keyword>